<sequence>MREECYWLFFIPPVKGVGIADKARIKGTKAVGTAADVSKLVSQTKHVLRYDKIMPALQTVYSQVVNKSADYQHDPFVQKAMGRPF</sequence>
<dbReference type="AlphaFoldDB" id="A0A4R1QJC4"/>
<comment type="caution">
    <text evidence="1">The sequence shown here is derived from an EMBL/GenBank/DDBJ whole genome shotgun (WGS) entry which is preliminary data.</text>
</comment>
<dbReference type="EMBL" id="SLUL01000001">
    <property type="protein sequence ID" value="TCL53197.1"/>
    <property type="molecule type" value="Genomic_DNA"/>
</dbReference>
<accession>A0A4R1QJC4</accession>
<proteinExistence type="predicted"/>
<reference evidence="1 2" key="1">
    <citation type="submission" date="2019-03" db="EMBL/GenBank/DDBJ databases">
        <title>Genomic Encyclopedia of Type Strains, Phase IV (KMG-IV): sequencing the most valuable type-strain genomes for metagenomic binning, comparative biology and taxonomic classification.</title>
        <authorList>
            <person name="Goeker M."/>
        </authorList>
    </citation>
    <scope>NUCLEOTIDE SEQUENCE [LARGE SCALE GENOMIC DNA]</scope>
    <source>
        <strain evidence="1 2">DSM 24979</strain>
    </source>
</reference>
<dbReference type="Proteomes" id="UP000295658">
    <property type="component" value="Unassembled WGS sequence"/>
</dbReference>
<protein>
    <submittedName>
        <fullName evidence="1">Uncharacterized protein</fullName>
    </submittedName>
</protein>
<keyword evidence="2" id="KW-1185">Reference proteome</keyword>
<evidence type="ECO:0000313" key="2">
    <source>
        <dbReference type="Proteomes" id="UP000295658"/>
    </source>
</evidence>
<evidence type="ECO:0000313" key="1">
    <source>
        <dbReference type="EMBL" id="TCL53197.1"/>
    </source>
</evidence>
<organism evidence="1 2">
    <name type="scientific">Thermolongibacillus altinsuensis</name>
    <dbReference type="NCBI Taxonomy" id="575256"/>
    <lineage>
        <taxon>Bacteria</taxon>
        <taxon>Bacillati</taxon>
        <taxon>Bacillota</taxon>
        <taxon>Bacilli</taxon>
        <taxon>Bacillales</taxon>
        <taxon>Anoxybacillaceae</taxon>
        <taxon>Thermolongibacillus</taxon>
    </lineage>
</organism>
<name>A0A4R1QJC4_9BACL</name>
<gene>
    <name evidence="1" type="ORF">EDD69_101204</name>
</gene>